<dbReference type="STRING" id="44575.SAMN05216419_100167"/>
<dbReference type="RefSeq" id="WP_028460490.1">
    <property type="nucleotide sequence ID" value="NZ_FSRO01000001.1"/>
</dbReference>
<dbReference type="InterPro" id="IPR003848">
    <property type="entry name" value="DUF218"/>
</dbReference>
<reference evidence="2 3" key="1">
    <citation type="submission" date="2016-12" db="EMBL/GenBank/DDBJ databases">
        <authorList>
            <person name="Song W.-J."/>
            <person name="Kurnit D.M."/>
        </authorList>
    </citation>
    <scope>NUCLEOTIDE SEQUENCE [LARGE SCALE GENOMIC DNA]</scope>
    <source>
        <strain evidence="2 3">ATCC 49181</strain>
    </source>
</reference>
<protein>
    <submittedName>
        <fullName evidence="2">DUF218 domain-containing protein</fullName>
    </submittedName>
</protein>
<sequence>MIEKISDHDSFFSSRNAISEFLFLSDEPEPVDLCVVLGAPSPTNIEPAIRLYGSGLTKYILITGFGPEVQKANDTFIPEYAVLRDLALKAKIPENALILETFAMNTLENFTLSSIIIEAKFGWKNICSVAIAGKPMHMRRALMTARKHWPSHLKLIMQPSKNTIDLQIDTWWQTKNGQQRVFGELKAIAEYAMKSHIAGF</sequence>
<dbReference type="EMBL" id="FSRO01000001">
    <property type="protein sequence ID" value="SIO34355.1"/>
    <property type="molecule type" value="Genomic_DNA"/>
</dbReference>
<dbReference type="PANTHER" id="PTHR30336:SF4">
    <property type="entry name" value="ENVELOPE BIOGENESIS FACTOR ELYC"/>
    <property type="match status" value="1"/>
</dbReference>
<evidence type="ECO:0000313" key="3">
    <source>
        <dbReference type="Proteomes" id="UP000185062"/>
    </source>
</evidence>
<dbReference type="Pfam" id="PF02698">
    <property type="entry name" value="DUF218"/>
    <property type="match status" value="1"/>
</dbReference>
<keyword evidence="3" id="KW-1185">Reference proteome</keyword>
<dbReference type="CDD" id="cd06259">
    <property type="entry name" value="YdcF-like"/>
    <property type="match status" value="1"/>
</dbReference>
<dbReference type="AlphaFoldDB" id="A0A1N6IQV4"/>
<dbReference type="InterPro" id="IPR051599">
    <property type="entry name" value="Cell_Envelope_Assoc"/>
</dbReference>
<accession>A0A1N6IQV4</accession>
<name>A0A1N6IQV4_9PROT</name>
<evidence type="ECO:0000313" key="2">
    <source>
        <dbReference type="EMBL" id="SIO34355.1"/>
    </source>
</evidence>
<dbReference type="eggNOG" id="COG1434">
    <property type="taxonomic scope" value="Bacteria"/>
</dbReference>
<evidence type="ECO:0000259" key="1">
    <source>
        <dbReference type="Pfam" id="PF02698"/>
    </source>
</evidence>
<dbReference type="GO" id="GO:0000270">
    <property type="term" value="P:peptidoglycan metabolic process"/>
    <property type="evidence" value="ECO:0007669"/>
    <property type="project" value="TreeGrafter"/>
</dbReference>
<dbReference type="Gene3D" id="3.40.50.620">
    <property type="entry name" value="HUPs"/>
    <property type="match status" value="1"/>
</dbReference>
<dbReference type="InterPro" id="IPR014729">
    <property type="entry name" value="Rossmann-like_a/b/a_fold"/>
</dbReference>
<proteinExistence type="predicted"/>
<dbReference type="GO" id="GO:0005886">
    <property type="term" value="C:plasma membrane"/>
    <property type="evidence" value="ECO:0007669"/>
    <property type="project" value="TreeGrafter"/>
</dbReference>
<gene>
    <name evidence="2" type="ORF">SAMN02743940_1998</name>
</gene>
<dbReference type="GO" id="GO:0043164">
    <property type="term" value="P:Gram-negative-bacterium-type cell wall biogenesis"/>
    <property type="evidence" value="ECO:0007669"/>
    <property type="project" value="TreeGrafter"/>
</dbReference>
<organism evidence="2 3">
    <name type="scientific">Nitrosomonas cryotolerans ATCC 49181</name>
    <dbReference type="NCBI Taxonomy" id="1131553"/>
    <lineage>
        <taxon>Bacteria</taxon>
        <taxon>Pseudomonadati</taxon>
        <taxon>Pseudomonadota</taxon>
        <taxon>Betaproteobacteria</taxon>
        <taxon>Nitrosomonadales</taxon>
        <taxon>Nitrosomonadaceae</taxon>
        <taxon>Nitrosomonas</taxon>
    </lineage>
</organism>
<feature type="domain" description="DUF218" evidence="1">
    <location>
        <begin position="32"/>
        <end position="170"/>
    </location>
</feature>
<dbReference type="PANTHER" id="PTHR30336">
    <property type="entry name" value="INNER MEMBRANE PROTEIN, PROBABLE PERMEASE"/>
    <property type="match status" value="1"/>
</dbReference>
<dbReference type="Proteomes" id="UP000185062">
    <property type="component" value="Unassembled WGS sequence"/>
</dbReference>